<dbReference type="PATRIC" id="fig|1136941.3.peg.3103"/>
<dbReference type="SMART" id="SM00829">
    <property type="entry name" value="PKS_ER"/>
    <property type="match status" value="1"/>
</dbReference>
<dbReference type="Pfam" id="PF13602">
    <property type="entry name" value="ADH_zinc_N_2"/>
    <property type="match status" value="1"/>
</dbReference>
<gene>
    <name evidence="2" type="ORF">ACH46_15195</name>
</gene>
<dbReference type="RefSeq" id="WP_062393662.1">
    <property type="nucleotide sequence ID" value="NZ_CP011853.1"/>
</dbReference>
<evidence type="ECO:0000313" key="3">
    <source>
        <dbReference type="Proteomes" id="UP000063789"/>
    </source>
</evidence>
<dbReference type="PANTHER" id="PTHR43482">
    <property type="entry name" value="PROTEIN AST1-RELATED"/>
    <property type="match status" value="1"/>
</dbReference>
<evidence type="ECO:0000313" key="2">
    <source>
        <dbReference type="EMBL" id="ALG85575.1"/>
    </source>
</evidence>
<protein>
    <submittedName>
        <fullName evidence="2">Molecular chaperone GroES</fullName>
    </submittedName>
</protein>
<dbReference type="KEGG" id="goq:ACH46_15195"/>
<dbReference type="Gene3D" id="3.90.180.10">
    <property type="entry name" value="Medium-chain alcohol dehydrogenases, catalytic domain"/>
    <property type="match status" value="1"/>
</dbReference>
<dbReference type="CDD" id="cd05289">
    <property type="entry name" value="MDR_like_2"/>
    <property type="match status" value="1"/>
</dbReference>
<dbReference type="InterPro" id="IPR052585">
    <property type="entry name" value="Lipid_raft_assoc_Zn_ADH"/>
</dbReference>
<accession>A0A0N7FUX5</accession>
<dbReference type="STRING" id="1136941.ACH46_15195"/>
<dbReference type="Gene3D" id="3.40.50.720">
    <property type="entry name" value="NAD(P)-binding Rossmann-like Domain"/>
    <property type="match status" value="1"/>
</dbReference>
<feature type="domain" description="Enoyl reductase (ER)" evidence="1">
    <location>
        <begin position="11"/>
        <end position="306"/>
    </location>
</feature>
<name>A0A0N7FUX5_9ACTN</name>
<dbReference type="Proteomes" id="UP000063789">
    <property type="component" value="Chromosome"/>
</dbReference>
<dbReference type="AlphaFoldDB" id="A0A0N7FUX5"/>
<dbReference type="InterPro" id="IPR011032">
    <property type="entry name" value="GroES-like_sf"/>
</dbReference>
<proteinExistence type="predicted"/>
<sequence length="309" mass="31546">MAKKIIAAAYGDPTEVLEVADVRVPTPGRDQVVVQVRAAGLNPFDVKVVSGVMGRNSDKLPISPGAEAAGVVHAAGTDSGFVAGDEVVVYPATAALAEYVLSPAANVHFKPAGLGFAEAASLLLAGVTAVDTLATLRVSSDDVVLVHGGAGAVGSIVVTEALAAGATVIATASPRNHEHLRELGAIPVAYGVGLAAAIDEARGEQRITAVVDTVGTDEAIDVSLELVAPHRIVSIAAWGRVDDGIVIVDGSSEQSRHHRREAVEPLLADAAAGRIGVEIARTFSFDDAGEAFTELAGSHPRGKLVFEPK</sequence>
<reference evidence="2 3" key="2">
    <citation type="journal article" date="2017" name="Int. J. Syst. Evol. Microbiol.">
        <title>Gordonia phthalatica sp. nov., a di-n-butyl phthalate-degrading bacterium isolated from activated sludge.</title>
        <authorList>
            <person name="Jin D."/>
            <person name="Kong X."/>
            <person name="Jia M."/>
            <person name="Yu X."/>
            <person name="Wang X."/>
            <person name="Zhuang X."/>
            <person name="Deng Y."/>
            <person name="Bai Z."/>
        </authorList>
    </citation>
    <scope>NUCLEOTIDE SEQUENCE [LARGE SCALE GENOMIC DNA]</scope>
    <source>
        <strain evidence="2 3">QH-11</strain>
    </source>
</reference>
<reference evidence="3" key="1">
    <citation type="submission" date="2015-06" db="EMBL/GenBank/DDBJ databases">
        <title>Complete genome sequence and metabolic analysis of phthalate degradation pathway in Gordonia sp. QH-11.</title>
        <authorList>
            <person name="Jin D."/>
            <person name="Kong X."/>
            <person name="Bai Z."/>
        </authorList>
    </citation>
    <scope>NUCLEOTIDE SEQUENCE [LARGE SCALE GENOMIC DNA]</scope>
    <source>
        <strain evidence="3">QH-11</strain>
    </source>
</reference>
<keyword evidence="3" id="KW-1185">Reference proteome</keyword>
<dbReference type="OrthoDB" id="9801186at2"/>
<dbReference type="InterPro" id="IPR013154">
    <property type="entry name" value="ADH-like_N"/>
</dbReference>
<dbReference type="InterPro" id="IPR020843">
    <property type="entry name" value="ER"/>
</dbReference>
<evidence type="ECO:0000259" key="1">
    <source>
        <dbReference type="SMART" id="SM00829"/>
    </source>
</evidence>
<organism evidence="2 3">
    <name type="scientific">Gordonia phthalatica</name>
    <dbReference type="NCBI Taxonomy" id="1136941"/>
    <lineage>
        <taxon>Bacteria</taxon>
        <taxon>Bacillati</taxon>
        <taxon>Actinomycetota</taxon>
        <taxon>Actinomycetes</taxon>
        <taxon>Mycobacteriales</taxon>
        <taxon>Gordoniaceae</taxon>
        <taxon>Gordonia</taxon>
    </lineage>
</organism>
<dbReference type="GO" id="GO:0016491">
    <property type="term" value="F:oxidoreductase activity"/>
    <property type="evidence" value="ECO:0007669"/>
    <property type="project" value="InterPro"/>
</dbReference>
<dbReference type="EMBL" id="CP011853">
    <property type="protein sequence ID" value="ALG85575.1"/>
    <property type="molecule type" value="Genomic_DNA"/>
</dbReference>
<dbReference type="PANTHER" id="PTHR43482:SF1">
    <property type="entry name" value="PROTEIN AST1-RELATED"/>
    <property type="match status" value="1"/>
</dbReference>
<dbReference type="SUPFAM" id="SSF50129">
    <property type="entry name" value="GroES-like"/>
    <property type="match status" value="1"/>
</dbReference>
<dbReference type="Pfam" id="PF08240">
    <property type="entry name" value="ADH_N"/>
    <property type="match status" value="1"/>
</dbReference>
<dbReference type="SUPFAM" id="SSF51735">
    <property type="entry name" value="NAD(P)-binding Rossmann-fold domains"/>
    <property type="match status" value="1"/>
</dbReference>
<dbReference type="InterPro" id="IPR036291">
    <property type="entry name" value="NAD(P)-bd_dom_sf"/>
</dbReference>